<accession>A0A1V2DTU9</accession>
<dbReference type="InterPro" id="IPR009875">
    <property type="entry name" value="PilZ_domain"/>
</dbReference>
<dbReference type="EMBL" id="MSCW01000005">
    <property type="protein sequence ID" value="ONF44108.1"/>
    <property type="molecule type" value="Genomic_DNA"/>
</dbReference>
<proteinExistence type="predicted"/>
<dbReference type="RefSeq" id="WP_076723987.1">
    <property type="nucleotide sequence ID" value="NZ_JABWTC010000010.1"/>
</dbReference>
<evidence type="ECO:0000313" key="2">
    <source>
        <dbReference type="EMBL" id="ONF44108.1"/>
    </source>
</evidence>
<organism evidence="2 3">
    <name type="scientific">Marinobacter lutaoensis</name>
    <dbReference type="NCBI Taxonomy" id="135739"/>
    <lineage>
        <taxon>Bacteria</taxon>
        <taxon>Pseudomonadati</taxon>
        <taxon>Pseudomonadota</taxon>
        <taxon>Gammaproteobacteria</taxon>
        <taxon>Pseudomonadales</taxon>
        <taxon>Marinobacteraceae</taxon>
        <taxon>Marinobacter</taxon>
    </lineage>
</organism>
<dbReference type="SUPFAM" id="SSF141371">
    <property type="entry name" value="PilZ domain-like"/>
    <property type="match status" value="1"/>
</dbReference>
<dbReference type="Proteomes" id="UP000189339">
    <property type="component" value="Unassembled WGS sequence"/>
</dbReference>
<comment type="caution">
    <text evidence="2">The sequence shown here is derived from an EMBL/GenBank/DDBJ whole genome shotgun (WGS) entry which is preliminary data.</text>
</comment>
<dbReference type="STRING" id="135739.BTO32_07415"/>
<dbReference type="OrthoDB" id="7061334at2"/>
<dbReference type="GO" id="GO:0035438">
    <property type="term" value="F:cyclic-di-GMP binding"/>
    <property type="evidence" value="ECO:0007669"/>
    <property type="project" value="InterPro"/>
</dbReference>
<evidence type="ECO:0000259" key="1">
    <source>
        <dbReference type="Pfam" id="PF07238"/>
    </source>
</evidence>
<name>A0A1V2DTU9_9GAMM</name>
<dbReference type="Gene3D" id="2.40.10.220">
    <property type="entry name" value="predicted glycosyltransferase like domains"/>
    <property type="match status" value="1"/>
</dbReference>
<keyword evidence="3" id="KW-1185">Reference proteome</keyword>
<gene>
    <name evidence="2" type="ORF">BTO32_07415</name>
</gene>
<evidence type="ECO:0000313" key="3">
    <source>
        <dbReference type="Proteomes" id="UP000189339"/>
    </source>
</evidence>
<dbReference type="Pfam" id="PF07238">
    <property type="entry name" value="PilZ"/>
    <property type="match status" value="1"/>
</dbReference>
<dbReference type="AlphaFoldDB" id="A0A1V2DTU9"/>
<sequence>MEHRLSTRILGKLPILVYKRGLPVASGQIINASRRGAFIATDYDDVALNQSIELELCYPGRAGRLKAHIVRKAADGLGVDFDTTEQDALDISRLLQWLQDQSAAASFHPPFRRRA</sequence>
<reference evidence="2 3" key="1">
    <citation type="submission" date="2016-12" db="EMBL/GenBank/DDBJ databases">
        <title>Marinobacter lutaoensis whole genome sequencing.</title>
        <authorList>
            <person name="Verma A."/>
            <person name="Krishnamurthi S."/>
        </authorList>
    </citation>
    <scope>NUCLEOTIDE SEQUENCE [LARGE SCALE GENOMIC DNA]</scope>
    <source>
        <strain evidence="2 3">T5054</strain>
    </source>
</reference>
<feature type="domain" description="PilZ" evidence="1">
    <location>
        <begin position="4"/>
        <end position="94"/>
    </location>
</feature>
<protein>
    <submittedName>
        <fullName evidence="2">Pilus assembly protein PilZ</fullName>
    </submittedName>
</protein>